<proteinExistence type="predicted"/>
<gene>
    <name evidence="2" type="ORF">MGSAQ_000136</name>
</gene>
<accession>A0A1B6NY75</accession>
<feature type="compositionally biased region" description="Polar residues" evidence="1">
    <location>
        <begin position="1"/>
        <end position="10"/>
    </location>
</feature>
<reference evidence="2" key="1">
    <citation type="submission" date="2013-11" db="EMBL/GenBank/DDBJ databases">
        <title>Microbial diversity, functional groups and degradation webs in Northern and Southern Mediterranean and Red Sea marine crude oil polluted sites.</title>
        <authorList>
            <person name="Daffonchio D."/>
            <person name="Mapelli F."/>
            <person name="Ferrer M."/>
            <person name="Richter M."/>
            <person name="Cherif A."/>
            <person name="Malkawi H.I."/>
            <person name="Yakimov M.M."/>
            <person name="Abdel-Fattah Y.R."/>
            <person name="Blaghen M."/>
            <person name="Golyshin P.N."/>
            <person name="Kalogerakis N."/>
            <person name="Boon N."/>
            <person name="Magagnini M."/>
            <person name="Fava F."/>
        </authorList>
    </citation>
    <scope>NUCLEOTIDE SEQUENCE</scope>
</reference>
<evidence type="ECO:0000256" key="1">
    <source>
        <dbReference type="SAM" id="MobiDB-lite"/>
    </source>
</evidence>
<feature type="compositionally biased region" description="Basic and acidic residues" evidence="1">
    <location>
        <begin position="38"/>
        <end position="47"/>
    </location>
</feature>
<dbReference type="EMBL" id="AYSL01000009">
    <property type="protein sequence ID" value="KTF08361.1"/>
    <property type="molecule type" value="Genomic_DNA"/>
</dbReference>
<evidence type="ECO:0000313" key="2">
    <source>
        <dbReference type="EMBL" id="KTF08361.1"/>
    </source>
</evidence>
<dbReference type="AlphaFoldDB" id="A0A1B6NY75"/>
<feature type="compositionally biased region" description="Basic and acidic residues" evidence="1">
    <location>
        <begin position="56"/>
        <end position="79"/>
    </location>
</feature>
<organism evidence="2">
    <name type="scientific">marine sediment metagenome</name>
    <dbReference type="NCBI Taxonomy" id="412755"/>
    <lineage>
        <taxon>unclassified sequences</taxon>
        <taxon>metagenomes</taxon>
        <taxon>ecological metagenomes</taxon>
    </lineage>
</organism>
<feature type="compositionally biased region" description="Acidic residues" evidence="1">
    <location>
        <begin position="80"/>
        <end position="95"/>
    </location>
</feature>
<sequence>MSQNNRPNQSRRQDAQDILPDSARVSTTSHSSQDDDVSDPHKKDNMAHSHTLQHSHTPENNDIDIHTHSHADDHIKATEDLDNDDLPEEISDEDKETIKKLPVTII</sequence>
<comment type="caution">
    <text evidence="2">The sequence shown here is derived from an EMBL/GenBank/DDBJ whole genome shotgun (WGS) entry which is preliminary data.</text>
</comment>
<name>A0A1B6NY75_9ZZZZ</name>
<feature type="region of interest" description="Disordered" evidence="1">
    <location>
        <begin position="1"/>
        <end position="106"/>
    </location>
</feature>
<protein>
    <submittedName>
        <fullName evidence="2">Uncharacterized protein</fullName>
    </submittedName>
</protein>